<accession>A0ABN6MNS7</accession>
<keyword evidence="2" id="KW-1185">Reference proteome</keyword>
<dbReference type="RefSeq" id="WP_248360364.1">
    <property type="nucleotide sequence ID" value="NZ_AP025591.1"/>
</dbReference>
<evidence type="ECO:0000313" key="2">
    <source>
        <dbReference type="Proteomes" id="UP001162891"/>
    </source>
</evidence>
<dbReference type="PROSITE" id="PS51257">
    <property type="entry name" value="PROKAR_LIPOPROTEIN"/>
    <property type="match status" value="1"/>
</dbReference>
<gene>
    <name evidence="1" type="ORF">AMOR_16720</name>
</gene>
<evidence type="ECO:0000313" key="1">
    <source>
        <dbReference type="EMBL" id="BDG02676.1"/>
    </source>
</evidence>
<evidence type="ECO:0008006" key="3">
    <source>
        <dbReference type="Google" id="ProtNLM"/>
    </source>
</evidence>
<dbReference type="Proteomes" id="UP001162891">
    <property type="component" value="Chromosome"/>
</dbReference>
<proteinExistence type="predicted"/>
<sequence>MKKTLFAALCAVATGCGGGSSFDPNSVKFSYSASSPVAAYSPESYAVAAGQTGLSDAQPLTQTTDPVEADARANSVVTLGDTMASECMDGTGTGMTTTLMAKAAQIASARKVVALGLNGAVPAAFDASCITVIPGKITYNHCSETSTVTSTDGTTETITASIDGSVTRTVAVGTASASWDISVRATMTTSDPMRIDVTNHYTGGLQLTATTLAGNSRSDVTLDASAQGMNVSAAYSTLADYDLDFATGPFCVTGGTLELRRVWSKRPTGATATDLPNQAVLFTWNGCGNVTAAWGTPQ</sequence>
<dbReference type="EMBL" id="AP025591">
    <property type="protein sequence ID" value="BDG02676.1"/>
    <property type="molecule type" value="Genomic_DNA"/>
</dbReference>
<organism evidence="1 2">
    <name type="scientific">Anaeromyxobacter oryzae</name>
    <dbReference type="NCBI Taxonomy" id="2918170"/>
    <lineage>
        <taxon>Bacteria</taxon>
        <taxon>Pseudomonadati</taxon>
        <taxon>Myxococcota</taxon>
        <taxon>Myxococcia</taxon>
        <taxon>Myxococcales</taxon>
        <taxon>Cystobacterineae</taxon>
        <taxon>Anaeromyxobacteraceae</taxon>
        <taxon>Anaeromyxobacter</taxon>
    </lineage>
</organism>
<name>A0ABN6MNS7_9BACT</name>
<protein>
    <recommendedName>
        <fullName evidence="3">Lipoprotein</fullName>
    </recommendedName>
</protein>
<reference evidence="2" key="1">
    <citation type="journal article" date="2022" name="Int. J. Syst. Evol. Microbiol.">
        <title>Anaeromyxobacter oryzae sp. nov., Anaeromyxobacter diazotrophicus sp. nov. and Anaeromyxobacter paludicola sp. nov., isolated from paddy soils.</title>
        <authorList>
            <person name="Itoh H."/>
            <person name="Xu Z."/>
            <person name="Mise K."/>
            <person name="Masuda Y."/>
            <person name="Ushijima N."/>
            <person name="Hayakawa C."/>
            <person name="Shiratori Y."/>
            <person name="Senoo K."/>
        </authorList>
    </citation>
    <scope>NUCLEOTIDE SEQUENCE [LARGE SCALE GENOMIC DNA]</scope>
    <source>
        <strain evidence="2">Red232</strain>
    </source>
</reference>